<evidence type="ECO:0000256" key="6">
    <source>
        <dbReference type="ARBA" id="ARBA00023136"/>
    </source>
</evidence>
<accession>A0A2N1PT10</accession>
<evidence type="ECO:0000256" key="2">
    <source>
        <dbReference type="ARBA" id="ARBA00022692"/>
    </source>
</evidence>
<dbReference type="InterPro" id="IPR003593">
    <property type="entry name" value="AAA+_ATPase"/>
</dbReference>
<organism evidence="10 11">
    <name type="scientific">Candidatus Wallbacteria bacterium HGW-Wallbacteria-1</name>
    <dbReference type="NCBI Taxonomy" id="2013854"/>
    <lineage>
        <taxon>Bacteria</taxon>
        <taxon>Candidatus Walliibacteriota</taxon>
    </lineage>
</organism>
<dbReference type="GO" id="GO:0090374">
    <property type="term" value="P:oligopeptide export from mitochondrion"/>
    <property type="evidence" value="ECO:0007669"/>
    <property type="project" value="TreeGrafter"/>
</dbReference>
<dbReference type="Gene3D" id="1.20.1560.10">
    <property type="entry name" value="ABC transporter type 1, transmembrane domain"/>
    <property type="match status" value="1"/>
</dbReference>
<dbReference type="CDD" id="cd03251">
    <property type="entry name" value="ABCC_MsbA"/>
    <property type="match status" value="1"/>
</dbReference>
<dbReference type="InterPro" id="IPR003439">
    <property type="entry name" value="ABC_transporter-like_ATP-bd"/>
</dbReference>
<dbReference type="PROSITE" id="PS50893">
    <property type="entry name" value="ABC_TRANSPORTER_2"/>
    <property type="match status" value="1"/>
</dbReference>
<proteinExistence type="predicted"/>
<comment type="caution">
    <text evidence="10">The sequence shown here is derived from an EMBL/GenBank/DDBJ whole genome shotgun (WGS) entry which is preliminary data.</text>
</comment>
<dbReference type="EMBL" id="PGXC01000003">
    <property type="protein sequence ID" value="PKK91479.1"/>
    <property type="molecule type" value="Genomic_DNA"/>
</dbReference>
<dbReference type="SUPFAM" id="SSF90123">
    <property type="entry name" value="ABC transporter transmembrane region"/>
    <property type="match status" value="1"/>
</dbReference>
<name>A0A2N1PT10_9BACT</name>
<feature type="transmembrane region" description="Helical" evidence="7">
    <location>
        <begin position="7"/>
        <end position="34"/>
    </location>
</feature>
<evidence type="ECO:0000256" key="3">
    <source>
        <dbReference type="ARBA" id="ARBA00022741"/>
    </source>
</evidence>
<evidence type="ECO:0000256" key="7">
    <source>
        <dbReference type="SAM" id="Phobius"/>
    </source>
</evidence>
<evidence type="ECO:0000313" key="10">
    <source>
        <dbReference type="EMBL" id="PKK91479.1"/>
    </source>
</evidence>
<feature type="domain" description="ABC transporter" evidence="8">
    <location>
        <begin position="334"/>
        <end position="568"/>
    </location>
</feature>
<dbReference type="InterPro" id="IPR027417">
    <property type="entry name" value="P-loop_NTPase"/>
</dbReference>
<dbReference type="Proteomes" id="UP000233256">
    <property type="component" value="Unassembled WGS sequence"/>
</dbReference>
<dbReference type="PANTHER" id="PTHR43394:SF1">
    <property type="entry name" value="ATP-BINDING CASSETTE SUB-FAMILY B MEMBER 10, MITOCHONDRIAL"/>
    <property type="match status" value="1"/>
</dbReference>
<gene>
    <name evidence="10" type="ORF">CVV64_06910</name>
</gene>
<dbReference type="GO" id="GO:0005886">
    <property type="term" value="C:plasma membrane"/>
    <property type="evidence" value="ECO:0007669"/>
    <property type="project" value="UniProtKB-SubCell"/>
</dbReference>
<keyword evidence="6 7" id="KW-0472">Membrane</keyword>
<dbReference type="PANTHER" id="PTHR43394">
    <property type="entry name" value="ATP-DEPENDENT PERMEASE MDL1, MITOCHONDRIAL"/>
    <property type="match status" value="1"/>
</dbReference>
<evidence type="ECO:0000259" key="9">
    <source>
        <dbReference type="PROSITE" id="PS50929"/>
    </source>
</evidence>
<dbReference type="Pfam" id="PF00664">
    <property type="entry name" value="ABC_membrane"/>
    <property type="match status" value="1"/>
</dbReference>
<dbReference type="AlphaFoldDB" id="A0A2N1PT10"/>
<protein>
    <submittedName>
        <fullName evidence="10">ABC transporter ATP-binding protein</fullName>
    </submittedName>
</protein>
<dbReference type="FunFam" id="3.40.50.300:FF:000218">
    <property type="entry name" value="Multidrug ABC transporter ATP-binding protein"/>
    <property type="match status" value="1"/>
</dbReference>
<dbReference type="CDD" id="cd18552">
    <property type="entry name" value="ABC_6TM_MsbA_like"/>
    <property type="match status" value="1"/>
</dbReference>
<evidence type="ECO:0000313" key="11">
    <source>
        <dbReference type="Proteomes" id="UP000233256"/>
    </source>
</evidence>
<keyword evidence="5 7" id="KW-1133">Transmembrane helix</keyword>
<feature type="transmembrane region" description="Helical" evidence="7">
    <location>
        <begin position="54"/>
        <end position="75"/>
    </location>
</feature>
<reference evidence="10 11" key="1">
    <citation type="journal article" date="2017" name="ISME J.">
        <title>Potential for microbial H2 and metal transformations associated with novel bacteria and archaea in deep terrestrial subsurface sediments.</title>
        <authorList>
            <person name="Hernsdorf A.W."/>
            <person name="Amano Y."/>
            <person name="Miyakawa K."/>
            <person name="Ise K."/>
            <person name="Suzuki Y."/>
            <person name="Anantharaman K."/>
            <person name="Probst A."/>
            <person name="Burstein D."/>
            <person name="Thomas B.C."/>
            <person name="Banfield J.F."/>
        </authorList>
    </citation>
    <scope>NUCLEOTIDE SEQUENCE [LARGE SCALE GENOMIC DNA]</scope>
    <source>
        <strain evidence="10">HGW-Wallbacteria-1</strain>
    </source>
</reference>
<evidence type="ECO:0000256" key="4">
    <source>
        <dbReference type="ARBA" id="ARBA00022840"/>
    </source>
</evidence>
<keyword evidence="4 10" id="KW-0067">ATP-binding</keyword>
<dbReference type="GO" id="GO:0005524">
    <property type="term" value="F:ATP binding"/>
    <property type="evidence" value="ECO:0007669"/>
    <property type="project" value="UniProtKB-KW"/>
</dbReference>
<dbReference type="Gene3D" id="3.40.50.300">
    <property type="entry name" value="P-loop containing nucleotide triphosphate hydrolases"/>
    <property type="match status" value="1"/>
</dbReference>
<dbReference type="Pfam" id="PF00005">
    <property type="entry name" value="ABC_tran"/>
    <property type="match status" value="1"/>
</dbReference>
<evidence type="ECO:0000256" key="5">
    <source>
        <dbReference type="ARBA" id="ARBA00022989"/>
    </source>
</evidence>
<dbReference type="GO" id="GO:0016887">
    <property type="term" value="F:ATP hydrolysis activity"/>
    <property type="evidence" value="ECO:0007669"/>
    <property type="project" value="InterPro"/>
</dbReference>
<dbReference type="InterPro" id="IPR036640">
    <property type="entry name" value="ABC1_TM_sf"/>
</dbReference>
<dbReference type="InterPro" id="IPR039421">
    <property type="entry name" value="Type_1_exporter"/>
</dbReference>
<evidence type="ECO:0000259" key="8">
    <source>
        <dbReference type="PROSITE" id="PS50893"/>
    </source>
</evidence>
<dbReference type="PROSITE" id="PS00211">
    <property type="entry name" value="ABC_TRANSPORTER_1"/>
    <property type="match status" value="1"/>
</dbReference>
<dbReference type="GO" id="GO:0015421">
    <property type="term" value="F:ABC-type oligopeptide transporter activity"/>
    <property type="evidence" value="ECO:0007669"/>
    <property type="project" value="TreeGrafter"/>
</dbReference>
<feature type="transmembrane region" description="Helical" evidence="7">
    <location>
        <begin position="157"/>
        <end position="176"/>
    </location>
</feature>
<dbReference type="SMART" id="SM00382">
    <property type="entry name" value="AAA"/>
    <property type="match status" value="1"/>
</dbReference>
<feature type="domain" description="ABC transmembrane type-1" evidence="9">
    <location>
        <begin position="19"/>
        <end position="300"/>
    </location>
</feature>
<keyword evidence="2 7" id="KW-0812">Transmembrane</keyword>
<feature type="transmembrane region" description="Helical" evidence="7">
    <location>
        <begin position="240"/>
        <end position="259"/>
    </location>
</feature>
<dbReference type="InterPro" id="IPR017871">
    <property type="entry name" value="ABC_transporter-like_CS"/>
</dbReference>
<evidence type="ECO:0000256" key="1">
    <source>
        <dbReference type="ARBA" id="ARBA00004651"/>
    </source>
</evidence>
<dbReference type="PROSITE" id="PS50929">
    <property type="entry name" value="ABC_TM1F"/>
    <property type="match status" value="1"/>
</dbReference>
<keyword evidence="3" id="KW-0547">Nucleotide-binding</keyword>
<sequence>MNLFRRTLLLFGPYIGKLIFASFCSLFVAVGNSAPAYVMLKIIDNVLLEKDTQVLQYVVIGIILVMFVKGFFYYLQTYTMSWVGQDMVRRLRDSMYHKVMHQSLTYFDTRMTGHTMSRIMNDVSVLQNLIAFSLSFITDILTVGALVAWVVYLDWKLTLLVLLVIPAISLVISIFSRKMRRLGTAMQEKVSDITAVLQESLGAVRVIKCFAREERAIEGFENVNNRSFETNMKSTRVQSLVVPVVENLNTIGLGLVLWYGGLAVIGGRITSGELVSFLSALGMMFTPMKRLTYINNYVQQSLSAAERIFELLDDEVLVSENPDAVDAVFDRGHVKFRDVWFSYLEGPPVLKGINLEVKSGQVVAFVGSSGSGKSTLVNLVPRLYDPTRGKVDIDDLDIRNVRLKSLRRNMGIVSQDTVLFSGTIEDNIAYGVDEIDRDRVMDAARAANAHDFIQTLPDGYLTEVGERGVKLSGGQKQRIAIARAIMTNPRILILDEATSALDSESEKLVQDALERLMKGRTTLVIAHRLSTITNADRIIYLDAGEIREEGTHQELLDRGGLYAALFETQYQKVGLTA</sequence>
<dbReference type="SUPFAM" id="SSF52540">
    <property type="entry name" value="P-loop containing nucleoside triphosphate hydrolases"/>
    <property type="match status" value="1"/>
</dbReference>
<comment type="subcellular location">
    <subcellularLocation>
        <location evidence="1">Cell membrane</location>
        <topology evidence="1">Multi-pass membrane protein</topology>
    </subcellularLocation>
</comment>
<dbReference type="InterPro" id="IPR011527">
    <property type="entry name" value="ABC1_TM_dom"/>
</dbReference>
<feature type="transmembrane region" description="Helical" evidence="7">
    <location>
        <begin position="125"/>
        <end position="151"/>
    </location>
</feature>